<reference evidence="1 2" key="1">
    <citation type="submission" date="2018-11" db="EMBL/GenBank/DDBJ databases">
        <authorList>
            <consortium name="Pathogen Informatics"/>
        </authorList>
    </citation>
    <scope>NUCLEOTIDE SEQUENCE [LARGE SCALE GENOMIC DNA]</scope>
    <source>
        <strain>Denwood</strain>
        <strain evidence="2">Zambia</strain>
    </source>
</reference>
<keyword evidence="2" id="KW-1185">Reference proteome</keyword>
<protein>
    <submittedName>
        <fullName evidence="1">Uncharacterized protein</fullName>
    </submittedName>
</protein>
<name>A0A183P0H3_9TREM</name>
<dbReference type="AlphaFoldDB" id="A0A183P0H3"/>
<sequence length="163" mass="17813">MTDDRPDIASSENRIMKTDDERDVKGSTVVSERMVSVIEAPDYLASFNIDTGGEAEESSMPHYIVNLNSKHSFFNEIISQVYNTNTDMDALTTLPIHGQDPGIGESSVSLPTSDMNSPVIMNDNVGLMCGVNSTGRGQQFFTPTMRSKARGRGRFSSVPLDDV</sequence>
<organism evidence="1 2">
    <name type="scientific">Schistosoma mattheei</name>
    <dbReference type="NCBI Taxonomy" id="31246"/>
    <lineage>
        <taxon>Eukaryota</taxon>
        <taxon>Metazoa</taxon>
        <taxon>Spiralia</taxon>
        <taxon>Lophotrochozoa</taxon>
        <taxon>Platyhelminthes</taxon>
        <taxon>Trematoda</taxon>
        <taxon>Digenea</taxon>
        <taxon>Strigeidida</taxon>
        <taxon>Schistosomatoidea</taxon>
        <taxon>Schistosomatidae</taxon>
        <taxon>Schistosoma</taxon>
    </lineage>
</organism>
<dbReference type="Proteomes" id="UP000269396">
    <property type="component" value="Unassembled WGS sequence"/>
</dbReference>
<evidence type="ECO:0000313" key="2">
    <source>
        <dbReference type="Proteomes" id="UP000269396"/>
    </source>
</evidence>
<evidence type="ECO:0000313" key="1">
    <source>
        <dbReference type="EMBL" id="VDP41790.1"/>
    </source>
</evidence>
<accession>A0A183P0H3</accession>
<dbReference type="EMBL" id="UZAL01028517">
    <property type="protein sequence ID" value="VDP41790.1"/>
    <property type="molecule type" value="Genomic_DNA"/>
</dbReference>
<proteinExistence type="predicted"/>
<gene>
    <name evidence="1" type="ORF">SMTD_LOCUS7859</name>
</gene>